<dbReference type="GO" id="GO:0008168">
    <property type="term" value="F:methyltransferase activity"/>
    <property type="evidence" value="ECO:0007669"/>
    <property type="project" value="UniProtKB-KW"/>
</dbReference>
<reference evidence="3" key="1">
    <citation type="submission" date="2009-01" db="EMBL/GenBank/DDBJ databases">
        <title>Complete sequence of chromosome of Arthrobacter chlorophenolicus A6.</title>
        <authorList>
            <consortium name="US DOE Joint Genome Institute"/>
            <person name="Lucas S."/>
            <person name="Copeland A."/>
            <person name="Lapidus A."/>
            <person name="Glavina del Rio T."/>
            <person name="Tice H."/>
            <person name="Bruce D."/>
            <person name="Goodwin L."/>
            <person name="Pitluck S."/>
            <person name="Goltsman E."/>
            <person name="Clum A."/>
            <person name="Larimer F."/>
            <person name="Land M."/>
            <person name="Hauser L."/>
            <person name="Kyrpides N."/>
            <person name="Mikhailova N."/>
            <person name="Jansson J."/>
            <person name="Richardson P."/>
        </authorList>
    </citation>
    <scope>NUCLEOTIDE SEQUENCE [LARGE SCALE GENOMIC DNA]</scope>
    <source>
        <strain evidence="3">A6</strain>
    </source>
</reference>
<dbReference type="Gene3D" id="3.40.50.150">
    <property type="entry name" value="Vaccinia Virus protein VP39"/>
    <property type="match status" value="1"/>
</dbReference>
<evidence type="ECO:0000256" key="1">
    <source>
        <dbReference type="SAM" id="MobiDB-lite"/>
    </source>
</evidence>
<organism evidence="3 4">
    <name type="scientific">Pseudarthrobacter chlorophenolicus (strain ATCC 700700 / DSM 12829 / CIP 107037 / JCM 12360 / KCTC 9906 / NCIMB 13794 / A6)</name>
    <name type="common">Arthrobacter chlorophenolicus</name>
    <dbReference type="NCBI Taxonomy" id="452863"/>
    <lineage>
        <taxon>Bacteria</taxon>
        <taxon>Bacillati</taxon>
        <taxon>Actinomycetota</taxon>
        <taxon>Actinomycetes</taxon>
        <taxon>Micrococcales</taxon>
        <taxon>Micrococcaceae</taxon>
        <taxon>Pseudarthrobacter</taxon>
    </lineage>
</organism>
<feature type="compositionally biased region" description="Basic and acidic residues" evidence="1">
    <location>
        <begin position="269"/>
        <end position="279"/>
    </location>
</feature>
<dbReference type="SUPFAM" id="SSF53335">
    <property type="entry name" value="S-adenosyl-L-methionine-dependent methyltransferases"/>
    <property type="match status" value="1"/>
</dbReference>
<dbReference type="Pfam" id="PF13649">
    <property type="entry name" value="Methyltransf_25"/>
    <property type="match status" value="1"/>
</dbReference>
<evidence type="ECO:0000259" key="2">
    <source>
        <dbReference type="Pfam" id="PF13649"/>
    </source>
</evidence>
<dbReference type="KEGG" id="ach:Achl_0236"/>
<evidence type="ECO:0000313" key="4">
    <source>
        <dbReference type="Proteomes" id="UP000002505"/>
    </source>
</evidence>
<dbReference type="GO" id="GO:0032259">
    <property type="term" value="P:methylation"/>
    <property type="evidence" value="ECO:0007669"/>
    <property type="project" value="UniProtKB-KW"/>
</dbReference>
<dbReference type="STRING" id="452863.Achl_0236"/>
<dbReference type="HOGENOM" id="CLU_099335_0_0_11"/>
<evidence type="ECO:0000313" key="3">
    <source>
        <dbReference type="EMBL" id="ACL38237.1"/>
    </source>
</evidence>
<dbReference type="CDD" id="cd02440">
    <property type="entry name" value="AdoMet_MTases"/>
    <property type="match status" value="1"/>
</dbReference>
<sequence>MPNPAKPEKTGWRKYLMLPRLIRLSRSAPKDRPLAWDRYWAGITATGPGGEVLWDAGSDHEFLGYRDLILRHLDPALPVVDVGCGHGSFTRALAAHFPQAIGVDISAHAAALAAAEPGNPGNVSFEVRDMTAPGAGAGLVAGPANVFVRGVLHVLSPADQAALAENLRVLAGGRGTVFLAETNFQGNPVEYVTHLGATQRSIPAPLERAIRGLPMPGHFGPKERSRALPPASWELLEEGAAAIETNPVTGVEGQSRVPGYVAALRPRRPSGETPKHAGEDAPLTGSS</sequence>
<protein>
    <submittedName>
        <fullName evidence="3">Methyltransferase type 12</fullName>
    </submittedName>
</protein>
<name>B8H978_PSECP</name>
<dbReference type="EMBL" id="CP001341">
    <property type="protein sequence ID" value="ACL38237.1"/>
    <property type="molecule type" value="Genomic_DNA"/>
</dbReference>
<feature type="domain" description="Methyltransferase" evidence="2">
    <location>
        <begin position="79"/>
        <end position="171"/>
    </location>
</feature>
<gene>
    <name evidence="3" type="ordered locus">Achl_0236</name>
</gene>
<keyword evidence="3" id="KW-0489">Methyltransferase</keyword>
<accession>B8H978</accession>
<dbReference type="InterPro" id="IPR029063">
    <property type="entry name" value="SAM-dependent_MTases_sf"/>
</dbReference>
<dbReference type="AlphaFoldDB" id="B8H978"/>
<feature type="region of interest" description="Disordered" evidence="1">
    <location>
        <begin position="265"/>
        <end position="287"/>
    </location>
</feature>
<keyword evidence="3" id="KW-0808">Transferase</keyword>
<dbReference type="eggNOG" id="COG0500">
    <property type="taxonomic scope" value="Bacteria"/>
</dbReference>
<dbReference type="InterPro" id="IPR041698">
    <property type="entry name" value="Methyltransf_25"/>
</dbReference>
<dbReference type="Proteomes" id="UP000002505">
    <property type="component" value="Chromosome"/>
</dbReference>
<proteinExistence type="predicted"/>
<keyword evidence="4" id="KW-1185">Reference proteome</keyword>